<name>A0A4C1XE56_EUMVA</name>
<evidence type="ECO:0000256" key="1">
    <source>
        <dbReference type="SAM" id="Phobius"/>
    </source>
</evidence>
<feature type="transmembrane region" description="Helical" evidence="1">
    <location>
        <begin position="21"/>
        <end position="37"/>
    </location>
</feature>
<organism evidence="2 3">
    <name type="scientific">Eumeta variegata</name>
    <name type="common">Bagworm moth</name>
    <name type="synonym">Eumeta japonica</name>
    <dbReference type="NCBI Taxonomy" id="151549"/>
    <lineage>
        <taxon>Eukaryota</taxon>
        <taxon>Metazoa</taxon>
        <taxon>Ecdysozoa</taxon>
        <taxon>Arthropoda</taxon>
        <taxon>Hexapoda</taxon>
        <taxon>Insecta</taxon>
        <taxon>Pterygota</taxon>
        <taxon>Neoptera</taxon>
        <taxon>Endopterygota</taxon>
        <taxon>Lepidoptera</taxon>
        <taxon>Glossata</taxon>
        <taxon>Ditrysia</taxon>
        <taxon>Tineoidea</taxon>
        <taxon>Psychidae</taxon>
        <taxon>Oiketicinae</taxon>
        <taxon>Eumeta</taxon>
    </lineage>
</organism>
<evidence type="ECO:0000313" key="2">
    <source>
        <dbReference type="EMBL" id="GBP62201.1"/>
    </source>
</evidence>
<dbReference type="AlphaFoldDB" id="A0A4C1XE56"/>
<protein>
    <submittedName>
        <fullName evidence="2">Uncharacterized protein</fullName>
    </submittedName>
</protein>
<proteinExistence type="predicted"/>
<keyword evidence="1" id="KW-1133">Transmembrane helix</keyword>
<gene>
    <name evidence="2" type="ORF">EVAR_42519_1</name>
</gene>
<dbReference type="EMBL" id="BGZK01000834">
    <property type="protein sequence ID" value="GBP62201.1"/>
    <property type="molecule type" value="Genomic_DNA"/>
</dbReference>
<comment type="caution">
    <text evidence="2">The sequence shown here is derived from an EMBL/GenBank/DDBJ whole genome shotgun (WGS) entry which is preliminary data.</text>
</comment>
<keyword evidence="1" id="KW-0812">Transmembrane</keyword>
<evidence type="ECO:0000313" key="3">
    <source>
        <dbReference type="Proteomes" id="UP000299102"/>
    </source>
</evidence>
<dbReference type="Proteomes" id="UP000299102">
    <property type="component" value="Unassembled WGS sequence"/>
</dbReference>
<keyword evidence="1" id="KW-0472">Membrane</keyword>
<sequence>MTSFRKLYEYHNTSKFNSRKIRAIFFFTIFAVAQVNKKFARGFNGHLVLNLHLVAVCIYGSVNSDVHVITPLRPSETSPRSIGPAAFKIASKNAKCA</sequence>
<keyword evidence="3" id="KW-1185">Reference proteome</keyword>
<accession>A0A4C1XE56</accession>
<reference evidence="2 3" key="1">
    <citation type="journal article" date="2019" name="Commun. Biol.">
        <title>The bagworm genome reveals a unique fibroin gene that provides high tensile strength.</title>
        <authorList>
            <person name="Kono N."/>
            <person name="Nakamura H."/>
            <person name="Ohtoshi R."/>
            <person name="Tomita M."/>
            <person name="Numata K."/>
            <person name="Arakawa K."/>
        </authorList>
    </citation>
    <scope>NUCLEOTIDE SEQUENCE [LARGE SCALE GENOMIC DNA]</scope>
</reference>